<dbReference type="Proteomes" id="UP000693970">
    <property type="component" value="Unassembled WGS sequence"/>
</dbReference>
<keyword evidence="2" id="KW-0067">ATP-binding</keyword>
<protein>
    <submittedName>
        <fullName evidence="2">Helicase domain protein</fullName>
    </submittedName>
</protein>
<reference evidence="2" key="2">
    <citation type="submission" date="2021-04" db="EMBL/GenBank/DDBJ databases">
        <authorList>
            <person name="Podell S."/>
        </authorList>
    </citation>
    <scope>NUCLEOTIDE SEQUENCE</scope>
    <source>
        <strain evidence="2">Hildebrandi</strain>
    </source>
</reference>
<feature type="domain" description="Helicase-associated" evidence="1">
    <location>
        <begin position="329"/>
        <end position="395"/>
    </location>
</feature>
<gene>
    <name evidence="2" type="ORF">IV203_004029</name>
</gene>
<dbReference type="EMBL" id="JAGRRH010000016">
    <property type="protein sequence ID" value="KAG7354673.1"/>
    <property type="molecule type" value="Genomic_DNA"/>
</dbReference>
<dbReference type="OrthoDB" id="498381at2759"/>
<keyword evidence="2" id="KW-0347">Helicase</keyword>
<proteinExistence type="predicted"/>
<reference evidence="2" key="1">
    <citation type="journal article" date="2021" name="Sci. Rep.">
        <title>Diploid genomic architecture of Nitzschia inconspicua, an elite biomass production diatom.</title>
        <authorList>
            <person name="Oliver A."/>
            <person name="Podell S."/>
            <person name="Pinowska A."/>
            <person name="Traller J.C."/>
            <person name="Smith S.R."/>
            <person name="McClure R."/>
            <person name="Beliaev A."/>
            <person name="Bohutskyi P."/>
            <person name="Hill E.A."/>
            <person name="Rabines A."/>
            <person name="Zheng H."/>
            <person name="Allen L.Z."/>
            <person name="Kuo A."/>
            <person name="Grigoriev I.V."/>
            <person name="Allen A.E."/>
            <person name="Hazlebeck D."/>
            <person name="Allen E.E."/>
        </authorList>
    </citation>
    <scope>NUCLEOTIDE SEQUENCE</scope>
    <source>
        <strain evidence="2">Hildebrandi</strain>
    </source>
</reference>
<dbReference type="Pfam" id="PF03457">
    <property type="entry name" value="HA"/>
    <property type="match status" value="2"/>
</dbReference>
<evidence type="ECO:0000313" key="2">
    <source>
        <dbReference type="EMBL" id="KAG7354673.1"/>
    </source>
</evidence>
<keyword evidence="2" id="KW-0547">Nucleotide-binding</keyword>
<dbReference type="GO" id="GO:0004386">
    <property type="term" value="F:helicase activity"/>
    <property type="evidence" value="ECO:0007669"/>
    <property type="project" value="UniProtKB-KW"/>
</dbReference>
<name>A0A9K3PPH9_9STRA</name>
<dbReference type="AlphaFoldDB" id="A0A9K3PPH9"/>
<evidence type="ECO:0000313" key="3">
    <source>
        <dbReference type="Proteomes" id="UP000693970"/>
    </source>
</evidence>
<feature type="domain" description="Helicase-associated" evidence="1">
    <location>
        <begin position="255"/>
        <end position="322"/>
    </location>
</feature>
<keyword evidence="3" id="KW-1185">Reference proteome</keyword>
<dbReference type="PANTHER" id="PTHR33418:SF1">
    <property type="entry name" value="HELICASE-ASSOCIATED DOMAIN-CONTAINING PROTEIN"/>
    <property type="match status" value="1"/>
</dbReference>
<sequence>MDSNTAVNSLPNFPSGGGFDESSANLLQQLISNGLLGQASSFHGSWNDSANLTTSISEKYPRQQQDQAINYATNTSLLFPSDTMSVPQHHMNNMMFQAVTSGQGPTNFSMAATSCALSRWIASHSSANNQLAMSMPLQISSSAPVPNHVALQALQQQQHHQTDNEPLPLTSISFQSNSSTNFASSGNGNAVMNMQEMLLGGGEQVQLQLPIVETMNPIPNSYGGTHLVSDNDLDSSSTGLSVTASKSARFRRDQAEQWSERYDELILFLKEHGHCRVPRNHKKYGALSSWVKRQRYQYKLRSEGKPSFLTDERVAVLEQLGFVWDSHTSVWEQRFEELQKFQKQFGHSNVPYNYKNAKLASWIKAQRREMRAFKEGKTISPEMFQRFMKLEKLDFCWQLRSSGRKNHSNEALLQQVST</sequence>
<comment type="caution">
    <text evidence="2">The sequence shown here is derived from an EMBL/GenBank/DDBJ whole genome shotgun (WGS) entry which is preliminary data.</text>
</comment>
<evidence type="ECO:0000259" key="1">
    <source>
        <dbReference type="Pfam" id="PF03457"/>
    </source>
</evidence>
<accession>A0A9K3PPH9</accession>
<organism evidence="2 3">
    <name type="scientific">Nitzschia inconspicua</name>
    <dbReference type="NCBI Taxonomy" id="303405"/>
    <lineage>
        <taxon>Eukaryota</taxon>
        <taxon>Sar</taxon>
        <taxon>Stramenopiles</taxon>
        <taxon>Ochrophyta</taxon>
        <taxon>Bacillariophyta</taxon>
        <taxon>Bacillariophyceae</taxon>
        <taxon>Bacillariophycidae</taxon>
        <taxon>Bacillariales</taxon>
        <taxon>Bacillariaceae</taxon>
        <taxon>Nitzschia</taxon>
    </lineage>
</organism>
<dbReference type="PANTHER" id="PTHR33418">
    <property type="entry name" value="HELICASE-ASSOCIATED"/>
    <property type="match status" value="1"/>
</dbReference>
<dbReference type="InterPro" id="IPR005114">
    <property type="entry name" value="Helicase_assoc"/>
</dbReference>
<keyword evidence="2" id="KW-0378">Hydrolase</keyword>